<dbReference type="Gene3D" id="3.40.50.300">
    <property type="entry name" value="P-loop containing nucleotide triphosphate hydrolases"/>
    <property type="match status" value="1"/>
</dbReference>
<dbReference type="Proteomes" id="UP000002964">
    <property type="component" value="Unassembled WGS sequence"/>
</dbReference>
<dbReference type="InterPro" id="IPR007694">
    <property type="entry name" value="DNA_helicase_DnaB-like_C"/>
</dbReference>
<dbReference type="Pfam" id="PF03796">
    <property type="entry name" value="DnaB_C"/>
    <property type="match status" value="1"/>
</dbReference>
<dbReference type="PROSITE" id="PS51199">
    <property type="entry name" value="SF4_HELICASE"/>
    <property type="match status" value="1"/>
</dbReference>
<dbReference type="GO" id="GO:0005829">
    <property type="term" value="C:cytosol"/>
    <property type="evidence" value="ECO:0007669"/>
    <property type="project" value="TreeGrafter"/>
</dbReference>
<evidence type="ECO:0000313" key="3">
    <source>
        <dbReference type="EMBL" id="EIC19627.1"/>
    </source>
</evidence>
<dbReference type="GO" id="GO:0006269">
    <property type="term" value="P:DNA replication, synthesis of primer"/>
    <property type="evidence" value="ECO:0007669"/>
    <property type="project" value="UniProtKB-KW"/>
</dbReference>
<evidence type="ECO:0000259" key="2">
    <source>
        <dbReference type="PROSITE" id="PS51199"/>
    </source>
</evidence>
<dbReference type="GO" id="GO:0003678">
    <property type="term" value="F:DNA helicase activity"/>
    <property type="evidence" value="ECO:0007669"/>
    <property type="project" value="InterPro"/>
</dbReference>
<evidence type="ECO:0000313" key="4">
    <source>
        <dbReference type="Proteomes" id="UP000002964"/>
    </source>
</evidence>
<dbReference type="eggNOG" id="COG0305">
    <property type="taxonomic scope" value="Bacteria"/>
</dbReference>
<dbReference type="RefSeq" id="WP_009150032.1">
    <property type="nucleotide sequence ID" value="NZ_CP121471.1"/>
</dbReference>
<dbReference type="EMBL" id="JH603170">
    <property type="protein sequence ID" value="EIC19627.1"/>
    <property type="molecule type" value="Genomic_DNA"/>
</dbReference>
<evidence type="ECO:0000256" key="1">
    <source>
        <dbReference type="ARBA" id="ARBA00022515"/>
    </source>
</evidence>
<keyword evidence="4" id="KW-1185">Reference proteome</keyword>
<proteinExistence type="predicted"/>
<keyword evidence="3" id="KW-0067">ATP-binding</keyword>
<dbReference type="SMART" id="SM00382">
    <property type="entry name" value="AAA"/>
    <property type="match status" value="1"/>
</dbReference>
<keyword evidence="3" id="KW-0547">Nucleotide-binding</keyword>
<keyword evidence="3" id="KW-0347">Helicase</keyword>
<dbReference type="GO" id="GO:0005524">
    <property type="term" value="F:ATP binding"/>
    <property type="evidence" value="ECO:0007669"/>
    <property type="project" value="InterPro"/>
</dbReference>
<accession>H8Z660</accession>
<name>H8Z660_9GAMM</name>
<feature type="domain" description="SF4 helicase" evidence="2">
    <location>
        <begin position="34"/>
        <end position="290"/>
    </location>
</feature>
<keyword evidence="3" id="KW-0378">Hydrolase</keyword>
<organism evidence="3 4">
    <name type="scientific">Thiorhodovibrio frisius</name>
    <dbReference type="NCBI Taxonomy" id="631362"/>
    <lineage>
        <taxon>Bacteria</taxon>
        <taxon>Pseudomonadati</taxon>
        <taxon>Pseudomonadota</taxon>
        <taxon>Gammaproteobacteria</taxon>
        <taxon>Chromatiales</taxon>
        <taxon>Chromatiaceae</taxon>
        <taxon>Thiorhodovibrio</taxon>
    </lineage>
</organism>
<dbReference type="GO" id="GO:1990077">
    <property type="term" value="C:primosome complex"/>
    <property type="evidence" value="ECO:0007669"/>
    <property type="project" value="UniProtKB-KW"/>
</dbReference>
<dbReference type="InterPro" id="IPR003593">
    <property type="entry name" value="AAA+_ATPase"/>
</dbReference>
<dbReference type="PANTHER" id="PTHR30153:SF2">
    <property type="entry name" value="REPLICATIVE DNA HELICASE"/>
    <property type="match status" value="1"/>
</dbReference>
<protein>
    <submittedName>
        <fullName evidence="3">Replicative DNA helicase</fullName>
    </submittedName>
</protein>
<reference evidence="4" key="1">
    <citation type="submission" date="2011-06" db="EMBL/GenBank/DDBJ databases">
        <authorList>
            <consortium name="US DOE Joint Genome Institute (JGI-PGF)"/>
            <person name="Lucas S."/>
            <person name="Han J."/>
            <person name="Lapidus A."/>
            <person name="Cheng J.-F."/>
            <person name="Goodwin L."/>
            <person name="Pitluck S."/>
            <person name="Peters L."/>
            <person name="Land M.L."/>
            <person name="Hauser L."/>
            <person name="Vogl K."/>
            <person name="Liu Z."/>
            <person name="Overmann J."/>
            <person name="Frigaard N.-U."/>
            <person name="Bryant D.A."/>
            <person name="Woyke T.J."/>
        </authorList>
    </citation>
    <scope>NUCLEOTIDE SEQUENCE [LARGE SCALE GENOMIC DNA]</scope>
    <source>
        <strain evidence="4">970</strain>
    </source>
</reference>
<dbReference type="HOGENOM" id="CLU_005373_1_2_6"/>
<gene>
    <name evidence="3" type="ORF">Thi970DRAFT_03214</name>
</gene>
<dbReference type="PANTHER" id="PTHR30153">
    <property type="entry name" value="REPLICATIVE DNA HELICASE DNAB"/>
    <property type="match status" value="1"/>
</dbReference>
<keyword evidence="1" id="KW-0639">Primosome</keyword>
<reference evidence="3 4" key="2">
    <citation type="submission" date="2011-11" db="EMBL/GenBank/DDBJ databases">
        <authorList>
            <consortium name="US DOE Joint Genome Institute"/>
            <person name="Lucas S."/>
            <person name="Han J."/>
            <person name="Lapidus A."/>
            <person name="Cheng J.-F."/>
            <person name="Goodwin L."/>
            <person name="Pitluck S."/>
            <person name="Peters L."/>
            <person name="Ovchinnikova G."/>
            <person name="Zhang X."/>
            <person name="Detter J.C."/>
            <person name="Han C."/>
            <person name="Tapia R."/>
            <person name="Land M."/>
            <person name="Hauser L."/>
            <person name="Kyrpides N."/>
            <person name="Ivanova N."/>
            <person name="Pagani I."/>
            <person name="Vogl K."/>
            <person name="Liu Z."/>
            <person name="Overmann J."/>
            <person name="Frigaard N.-U."/>
            <person name="Bryant D."/>
            <person name="Woyke T."/>
        </authorList>
    </citation>
    <scope>NUCLEOTIDE SEQUENCE [LARGE SCALE GENOMIC DNA]</scope>
    <source>
        <strain evidence="3 4">970</strain>
    </source>
</reference>
<dbReference type="InterPro" id="IPR027417">
    <property type="entry name" value="P-loop_NTPase"/>
</dbReference>
<dbReference type="STRING" id="631362.Thi970DRAFT_03214"/>
<sequence length="290" mass="31436">MQRRIFLQAAGIGAALTTQAGRLFAIDEAASAAAQPSSRAVASGIAALDDLTGGFRPSELTLIAGRPATGKTDLAQRIAQLVAINGSRPVIYFSHELPRDALLERMRASNANVGLHRTGADPLSVVERERLRSAGRQLAQAPLHIDDTAALSPKEILERARRFKTDKGDLGLVIVDYLQLMQSAVPVQYRADALSAIAADLKRLATELDAPMILLAMLHRDLLYRANKRPLLADLNRSGAIEPHADQVLLIDRDERYHPDPAQDPGVIEIQVAKNRRGPTGTVRLPVLRA</sequence>
<dbReference type="SUPFAM" id="SSF52540">
    <property type="entry name" value="P-loop containing nucleoside triphosphate hydrolases"/>
    <property type="match status" value="1"/>
</dbReference>
<dbReference type="AlphaFoldDB" id="H8Z660"/>